<keyword evidence="3" id="KW-1185">Reference proteome</keyword>
<dbReference type="PANTHER" id="PTHR33223:SF10">
    <property type="entry name" value="AMINOTRANSFERASE-LIKE PLANT MOBILE DOMAIN-CONTAINING PROTEIN"/>
    <property type="match status" value="1"/>
</dbReference>
<dbReference type="PANTHER" id="PTHR33223">
    <property type="entry name" value="CCHC-TYPE DOMAIN-CONTAINING PROTEIN"/>
    <property type="match status" value="1"/>
</dbReference>
<dbReference type="EMBL" id="UZAU01000286">
    <property type="status" value="NOT_ANNOTATED_CDS"/>
    <property type="molecule type" value="Genomic_DNA"/>
</dbReference>
<feature type="domain" description="Retrotransposon gag" evidence="1">
    <location>
        <begin position="17"/>
        <end position="74"/>
    </location>
</feature>
<dbReference type="AlphaFoldDB" id="A0A803P469"/>
<dbReference type="Gramene" id="evm.model.03.1157">
    <property type="protein sequence ID" value="cds.evm.model.03.1157"/>
    <property type="gene ID" value="evm.TU.03.1157"/>
</dbReference>
<organism evidence="2 3">
    <name type="scientific">Cannabis sativa</name>
    <name type="common">Hemp</name>
    <name type="synonym">Marijuana</name>
    <dbReference type="NCBI Taxonomy" id="3483"/>
    <lineage>
        <taxon>Eukaryota</taxon>
        <taxon>Viridiplantae</taxon>
        <taxon>Streptophyta</taxon>
        <taxon>Embryophyta</taxon>
        <taxon>Tracheophyta</taxon>
        <taxon>Spermatophyta</taxon>
        <taxon>Magnoliopsida</taxon>
        <taxon>eudicotyledons</taxon>
        <taxon>Gunneridae</taxon>
        <taxon>Pentapetalae</taxon>
        <taxon>rosids</taxon>
        <taxon>fabids</taxon>
        <taxon>Rosales</taxon>
        <taxon>Cannabaceae</taxon>
        <taxon>Cannabis</taxon>
    </lineage>
</organism>
<reference evidence="2" key="1">
    <citation type="submission" date="2018-11" db="EMBL/GenBank/DDBJ databases">
        <authorList>
            <person name="Grassa J C."/>
        </authorList>
    </citation>
    <scope>NUCLEOTIDE SEQUENCE [LARGE SCALE GENOMIC DNA]</scope>
</reference>
<dbReference type="Pfam" id="PF03732">
    <property type="entry name" value="Retrotrans_gag"/>
    <property type="match status" value="1"/>
</dbReference>
<dbReference type="EnsemblPlants" id="evm.model.03.1157">
    <property type="protein sequence ID" value="cds.evm.model.03.1157"/>
    <property type="gene ID" value="evm.TU.03.1157"/>
</dbReference>
<evidence type="ECO:0000313" key="3">
    <source>
        <dbReference type="Proteomes" id="UP000596661"/>
    </source>
</evidence>
<reference evidence="2" key="2">
    <citation type="submission" date="2021-03" db="UniProtKB">
        <authorList>
            <consortium name="EnsemblPlants"/>
        </authorList>
    </citation>
    <scope>IDENTIFICATION</scope>
</reference>
<accession>A0A803P469</accession>
<dbReference type="InterPro" id="IPR005162">
    <property type="entry name" value="Retrotrans_gag_dom"/>
</dbReference>
<sequence length="397" mass="43875">MMQVTRVRDDAKCLCFSPTLTKSAKDWWKQLAPRSIDSWKDLQSAFCKQFIAAREKDMEVGSLTNVKQKPNETFGVPLVPTTTTTALSFASQTPAPSLSLLRPQFSPTIHGPTASSLIPTQTHLSEYGVAQTGCSVALEQSKFEVTYSSARHSWGKKGGKSHNCKDSVKKRRKEYDPKYTEYTSLIDTPKNVYKATCNMSMARGTGGIKTSNVNIMEKRATPHLNGTINPQQGVVHPQAPGTSLPTLPALLAPVGVALLALGPGTPYPPGIARPPVDRHVATILGGPFLARSTHNVQKRYLKEVEGEKCVRWEEALEALKLEDLMDTDGVLEGYEDELDSRVRLERNLEPMEEIEEVSISKEDLTRTIKVGKNLPPAVREDVINTVRQNQDVLTWSH</sequence>
<name>A0A803P469_CANSA</name>
<evidence type="ECO:0000259" key="1">
    <source>
        <dbReference type="Pfam" id="PF03732"/>
    </source>
</evidence>
<proteinExistence type="predicted"/>
<dbReference type="Proteomes" id="UP000596661">
    <property type="component" value="Chromosome 3"/>
</dbReference>
<evidence type="ECO:0000313" key="2">
    <source>
        <dbReference type="EnsemblPlants" id="cds.evm.model.03.1157"/>
    </source>
</evidence>
<protein>
    <recommendedName>
        <fullName evidence="1">Retrotransposon gag domain-containing protein</fullName>
    </recommendedName>
</protein>